<name>A0A1H8IU67_9BACL</name>
<sequence length="49" mass="5814">MNFIDMQFGNVYQSMATKMLEYAKSIGDEVEVWAVGKTRRKKKWPKQML</sequence>
<dbReference type="Proteomes" id="UP000199695">
    <property type="component" value="Unassembled WGS sequence"/>
</dbReference>
<protein>
    <submittedName>
        <fullName evidence="1">Uncharacterized protein</fullName>
    </submittedName>
</protein>
<keyword evidence="2" id="KW-1185">Reference proteome</keyword>
<gene>
    <name evidence="1" type="ORF">SAMN05444955_11938</name>
</gene>
<evidence type="ECO:0000313" key="1">
    <source>
        <dbReference type="EMBL" id="SEN71566.1"/>
    </source>
</evidence>
<reference evidence="1 2" key="1">
    <citation type="submission" date="2016-10" db="EMBL/GenBank/DDBJ databases">
        <authorList>
            <person name="de Groot N.N."/>
        </authorList>
    </citation>
    <scope>NUCLEOTIDE SEQUENCE [LARGE SCALE GENOMIC DNA]</scope>
    <source>
        <strain evidence="1 2">DSM 46701</strain>
    </source>
</reference>
<evidence type="ECO:0000313" key="2">
    <source>
        <dbReference type="Proteomes" id="UP000199695"/>
    </source>
</evidence>
<dbReference type="AlphaFoldDB" id="A0A1H8IU67"/>
<accession>A0A1H8IU67</accession>
<dbReference type="EMBL" id="FOCQ01000019">
    <property type="protein sequence ID" value="SEN71566.1"/>
    <property type="molecule type" value="Genomic_DNA"/>
</dbReference>
<organism evidence="1 2">
    <name type="scientific">Lihuaxuella thermophila</name>
    <dbReference type="NCBI Taxonomy" id="1173111"/>
    <lineage>
        <taxon>Bacteria</taxon>
        <taxon>Bacillati</taxon>
        <taxon>Bacillota</taxon>
        <taxon>Bacilli</taxon>
        <taxon>Bacillales</taxon>
        <taxon>Thermoactinomycetaceae</taxon>
        <taxon>Lihuaxuella</taxon>
    </lineage>
</organism>
<proteinExistence type="predicted"/>
<dbReference type="STRING" id="1173111.SAMN05444955_11938"/>